<organism evidence="8 9">
    <name type="scientific">Silvibacterium bohemicum</name>
    <dbReference type="NCBI Taxonomy" id="1577686"/>
    <lineage>
        <taxon>Bacteria</taxon>
        <taxon>Pseudomonadati</taxon>
        <taxon>Acidobacteriota</taxon>
        <taxon>Terriglobia</taxon>
        <taxon>Terriglobales</taxon>
        <taxon>Acidobacteriaceae</taxon>
        <taxon>Silvibacterium</taxon>
    </lineage>
</organism>
<evidence type="ECO:0000256" key="2">
    <source>
        <dbReference type="ARBA" id="ARBA00007613"/>
    </source>
</evidence>
<evidence type="ECO:0000256" key="6">
    <source>
        <dbReference type="ARBA" id="ARBA00023136"/>
    </source>
</evidence>
<proteinExistence type="inferred from homology"/>
<keyword evidence="3" id="KW-0813">Transport</keyword>
<keyword evidence="9" id="KW-1185">Reference proteome</keyword>
<dbReference type="GO" id="GO:1990281">
    <property type="term" value="C:efflux pump complex"/>
    <property type="evidence" value="ECO:0007669"/>
    <property type="project" value="TreeGrafter"/>
</dbReference>
<dbReference type="Proteomes" id="UP000538666">
    <property type="component" value="Unassembled WGS sequence"/>
</dbReference>
<keyword evidence="6" id="KW-0472">Membrane</keyword>
<dbReference type="Pfam" id="PF02321">
    <property type="entry name" value="OEP"/>
    <property type="match status" value="1"/>
</dbReference>
<dbReference type="InterPro" id="IPR051906">
    <property type="entry name" value="TolC-like"/>
</dbReference>
<dbReference type="InterPro" id="IPR003423">
    <property type="entry name" value="OMP_efflux"/>
</dbReference>
<evidence type="ECO:0000256" key="3">
    <source>
        <dbReference type="ARBA" id="ARBA00022448"/>
    </source>
</evidence>
<protein>
    <submittedName>
        <fullName evidence="8">Outer membrane protein TolC</fullName>
    </submittedName>
</protein>
<evidence type="ECO:0000256" key="5">
    <source>
        <dbReference type="ARBA" id="ARBA00022692"/>
    </source>
</evidence>
<evidence type="ECO:0000256" key="1">
    <source>
        <dbReference type="ARBA" id="ARBA00004442"/>
    </source>
</evidence>
<evidence type="ECO:0000313" key="9">
    <source>
        <dbReference type="Proteomes" id="UP000538666"/>
    </source>
</evidence>
<sequence length="436" mass="47516">MLALLCLPPSVCAQTADLSMEDAIQLALAHNRSIQLDVLDVARADANVKAASTRRLPSFSVLADGGESLTRPYLDLTAGSLGTSGGAPFPQQALRLNSSRTPSAFVFGQVLEPLTGQYQLGLEIKALKVGHEISNLRMQRSQQEIVNQVRKLYCQIVDDDSAIKTAEADVRLYSELERVTKIYVAEKAALLSDLLGIQGHLLHAKYDETSASNTLATDKEELNAVLGRPIEAEMTLDSDLGQELVLPSQAEAVERAMALRPDLKVAGLQVEQADLNRRAKKAEYIPDVSIEGSYVALTGASLPIGGPGYAEVGVQLRWEPFDWGRKHHELAEKSAIVSQARLNATDLQAKMSIEVNLALRNARAASQLLQAEKIDAEGTDEALRIAQEKYAQHAVLLDEVLKLESIRQRTRQSLLQASSSVQTTYAELRKAMGEDE</sequence>
<dbReference type="AlphaFoldDB" id="A0A841K0P1"/>
<comment type="subcellular location">
    <subcellularLocation>
        <location evidence="1">Cell outer membrane</location>
    </subcellularLocation>
</comment>
<dbReference type="GO" id="GO:0015288">
    <property type="term" value="F:porin activity"/>
    <property type="evidence" value="ECO:0007669"/>
    <property type="project" value="TreeGrafter"/>
</dbReference>
<comment type="similarity">
    <text evidence="2">Belongs to the outer membrane factor (OMF) (TC 1.B.17) family.</text>
</comment>
<dbReference type="EMBL" id="JACHEK010000014">
    <property type="protein sequence ID" value="MBB6147343.1"/>
    <property type="molecule type" value="Genomic_DNA"/>
</dbReference>
<gene>
    <name evidence="8" type="ORF">HNQ77_005339</name>
</gene>
<dbReference type="GO" id="GO:0009279">
    <property type="term" value="C:cell outer membrane"/>
    <property type="evidence" value="ECO:0007669"/>
    <property type="project" value="UniProtKB-SubCell"/>
</dbReference>
<keyword evidence="4" id="KW-1134">Transmembrane beta strand</keyword>
<keyword evidence="5" id="KW-0812">Transmembrane</keyword>
<dbReference type="GO" id="GO:0015562">
    <property type="term" value="F:efflux transmembrane transporter activity"/>
    <property type="evidence" value="ECO:0007669"/>
    <property type="project" value="InterPro"/>
</dbReference>
<evidence type="ECO:0000256" key="7">
    <source>
        <dbReference type="ARBA" id="ARBA00023237"/>
    </source>
</evidence>
<dbReference type="RefSeq" id="WP_184085308.1">
    <property type="nucleotide sequence ID" value="NZ_JACHEK010000014.1"/>
</dbReference>
<evidence type="ECO:0000256" key="4">
    <source>
        <dbReference type="ARBA" id="ARBA00022452"/>
    </source>
</evidence>
<dbReference type="PANTHER" id="PTHR30026:SF20">
    <property type="entry name" value="OUTER MEMBRANE PROTEIN TOLC"/>
    <property type="match status" value="1"/>
</dbReference>
<keyword evidence="7" id="KW-0998">Cell outer membrane</keyword>
<comment type="caution">
    <text evidence="8">The sequence shown here is derived from an EMBL/GenBank/DDBJ whole genome shotgun (WGS) entry which is preliminary data.</text>
</comment>
<evidence type="ECO:0000313" key="8">
    <source>
        <dbReference type="EMBL" id="MBB6147343.1"/>
    </source>
</evidence>
<accession>A0A841K0P1</accession>
<dbReference type="PANTHER" id="PTHR30026">
    <property type="entry name" value="OUTER MEMBRANE PROTEIN TOLC"/>
    <property type="match status" value="1"/>
</dbReference>
<dbReference type="Gene3D" id="1.20.1600.10">
    <property type="entry name" value="Outer membrane efflux proteins (OEP)"/>
    <property type="match status" value="1"/>
</dbReference>
<name>A0A841K0P1_9BACT</name>
<dbReference type="SUPFAM" id="SSF56954">
    <property type="entry name" value="Outer membrane efflux proteins (OEP)"/>
    <property type="match status" value="1"/>
</dbReference>
<reference evidence="8 9" key="1">
    <citation type="submission" date="2020-08" db="EMBL/GenBank/DDBJ databases">
        <title>Genomic Encyclopedia of Type Strains, Phase IV (KMG-IV): sequencing the most valuable type-strain genomes for metagenomic binning, comparative biology and taxonomic classification.</title>
        <authorList>
            <person name="Goeker M."/>
        </authorList>
    </citation>
    <scope>NUCLEOTIDE SEQUENCE [LARGE SCALE GENOMIC DNA]</scope>
    <source>
        <strain evidence="8 9">DSM 103733</strain>
    </source>
</reference>